<proteinExistence type="predicted"/>
<keyword evidence="3" id="KW-1185">Reference proteome</keyword>
<name>A0A9X2WWR6_9GAMM</name>
<sequence>MFNLKSAFALAIISALSLNASANVLVDEIVIDTSDLQASITADLTAAMNKMHQEVLQEATLLIAADDVASNQQVVKPNSL</sequence>
<dbReference type="GeneID" id="11771643"/>
<evidence type="ECO:0000313" key="3">
    <source>
        <dbReference type="Proteomes" id="UP001155604"/>
    </source>
</evidence>
<reference evidence="2" key="1">
    <citation type="journal article" date="2023" name="Int. J. Syst. Evol. Microbiol.">
        <title>&lt;i&gt;Shewanella septentrionalis&lt;/i&gt; sp. nov. and &lt;i&gt;Shewanella holmiensis&lt;/i&gt; sp. nov., isolated from Baltic Sea water and sediments.</title>
        <authorList>
            <person name="Martin-Rodriguez A.J."/>
            <person name="Thorell K."/>
            <person name="Joffre E."/>
            <person name="Jensie-Markopoulos S."/>
            <person name="Moore E.R.B."/>
            <person name="Sjoling A."/>
        </authorList>
    </citation>
    <scope>NUCLEOTIDE SEQUENCE</scope>
    <source>
        <strain evidence="2">SP1W3</strain>
    </source>
</reference>
<gene>
    <name evidence="2" type="ORF">NE536_16625</name>
</gene>
<accession>A0A9X2WWR6</accession>
<feature type="chain" id="PRO_5040726978" evidence="1">
    <location>
        <begin position="23"/>
        <end position="80"/>
    </location>
</feature>
<dbReference type="AlphaFoldDB" id="A0A9X2WWR6"/>
<dbReference type="Proteomes" id="UP001155604">
    <property type="component" value="Unassembled WGS sequence"/>
</dbReference>
<dbReference type="EMBL" id="JAMTCC010000031">
    <property type="protein sequence ID" value="MCT7946987.1"/>
    <property type="molecule type" value="Genomic_DNA"/>
</dbReference>
<keyword evidence="1" id="KW-0732">Signal</keyword>
<organism evidence="2 3">
    <name type="scientific">Shewanella septentrionalis</name>
    <dbReference type="NCBI Taxonomy" id="2952223"/>
    <lineage>
        <taxon>Bacteria</taxon>
        <taxon>Pseudomonadati</taxon>
        <taxon>Pseudomonadota</taxon>
        <taxon>Gammaproteobacteria</taxon>
        <taxon>Alteromonadales</taxon>
        <taxon>Shewanellaceae</taxon>
        <taxon>Shewanella</taxon>
    </lineage>
</organism>
<comment type="caution">
    <text evidence="2">The sequence shown here is derived from an EMBL/GenBank/DDBJ whole genome shotgun (WGS) entry which is preliminary data.</text>
</comment>
<evidence type="ECO:0000256" key="1">
    <source>
        <dbReference type="SAM" id="SignalP"/>
    </source>
</evidence>
<dbReference type="RefSeq" id="WP_006080888.1">
    <property type="nucleotide sequence ID" value="NZ_JAMTCC010000031.1"/>
</dbReference>
<evidence type="ECO:0000313" key="2">
    <source>
        <dbReference type="EMBL" id="MCT7946987.1"/>
    </source>
</evidence>
<protein>
    <submittedName>
        <fullName evidence="2">Uncharacterized protein</fullName>
    </submittedName>
</protein>
<feature type="signal peptide" evidence="1">
    <location>
        <begin position="1"/>
        <end position="22"/>
    </location>
</feature>